<dbReference type="InterPro" id="IPR053038">
    <property type="entry name" value="RLP_Defense"/>
</dbReference>
<evidence type="ECO:0000256" key="1">
    <source>
        <dbReference type="ARBA" id="ARBA00022614"/>
    </source>
</evidence>
<evidence type="ECO:0000313" key="5">
    <source>
        <dbReference type="EMBL" id="CAB9519049.1"/>
    </source>
</evidence>
<feature type="compositionally biased region" description="Basic and acidic residues" evidence="3">
    <location>
        <begin position="77"/>
        <end position="91"/>
    </location>
</feature>
<protein>
    <submittedName>
        <fullName evidence="5">Leucine Rich Repeat</fullName>
    </submittedName>
</protein>
<dbReference type="Proteomes" id="UP001153069">
    <property type="component" value="Unassembled WGS sequence"/>
</dbReference>
<dbReference type="AlphaFoldDB" id="A0A9N8EI03"/>
<feature type="compositionally biased region" description="Polar residues" evidence="3">
    <location>
        <begin position="447"/>
        <end position="479"/>
    </location>
</feature>
<evidence type="ECO:0000313" key="6">
    <source>
        <dbReference type="Proteomes" id="UP001153069"/>
    </source>
</evidence>
<dbReference type="Gene3D" id="3.80.10.10">
    <property type="entry name" value="Ribonuclease Inhibitor"/>
    <property type="match status" value="3"/>
</dbReference>
<feature type="compositionally biased region" description="Low complexity" evidence="3">
    <location>
        <begin position="433"/>
        <end position="446"/>
    </location>
</feature>
<feature type="compositionally biased region" description="Basic and acidic residues" evidence="3">
    <location>
        <begin position="1"/>
        <end position="20"/>
    </location>
</feature>
<gene>
    <name evidence="5" type="ORF">SEMRO_984_G227910.1</name>
</gene>
<organism evidence="5 6">
    <name type="scientific">Seminavis robusta</name>
    <dbReference type="NCBI Taxonomy" id="568900"/>
    <lineage>
        <taxon>Eukaryota</taxon>
        <taxon>Sar</taxon>
        <taxon>Stramenopiles</taxon>
        <taxon>Ochrophyta</taxon>
        <taxon>Bacillariophyta</taxon>
        <taxon>Bacillariophyceae</taxon>
        <taxon>Bacillariophycidae</taxon>
        <taxon>Naviculales</taxon>
        <taxon>Naviculaceae</taxon>
        <taxon>Seminavis</taxon>
    </lineage>
</organism>
<name>A0A9N8EI03_9STRA</name>
<feature type="compositionally biased region" description="Polar residues" evidence="3">
    <location>
        <begin position="92"/>
        <end position="119"/>
    </location>
</feature>
<keyword evidence="4" id="KW-1133">Transmembrane helix</keyword>
<accession>A0A9N8EI03</accession>
<reference evidence="5" key="1">
    <citation type="submission" date="2020-06" db="EMBL/GenBank/DDBJ databases">
        <authorList>
            <consortium name="Plant Systems Biology data submission"/>
        </authorList>
    </citation>
    <scope>NUCLEOTIDE SEQUENCE</scope>
    <source>
        <strain evidence="5">D6</strain>
    </source>
</reference>
<proteinExistence type="predicted"/>
<dbReference type="EMBL" id="CAICTM010000982">
    <property type="protein sequence ID" value="CAB9519049.1"/>
    <property type="molecule type" value="Genomic_DNA"/>
</dbReference>
<feature type="compositionally biased region" description="Basic and acidic residues" evidence="3">
    <location>
        <begin position="311"/>
        <end position="322"/>
    </location>
</feature>
<dbReference type="FunFam" id="3.80.10.10:FF:000041">
    <property type="entry name" value="LRR receptor-like serine/threonine-protein kinase ERECTA"/>
    <property type="match status" value="1"/>
</dbReference>
<sequence>MSDNDEQKPNAKANDNDKRTHGVLVDVDEVVVVDVDEAGAGASLQQASQEEEAENLLVQRQQEEMLRLQERQAMERKQFQEAKKLQQRHNDTSSTADNVNRDSASGATGNRPSLKSTATQAMTPSIRGINAAAVQAEPQVLAVERRASGTAQSAKEAQDHEDHALEIVAQQASRRKGLPRHHSNNSSTLKKSEHDQLQPSNRSLVANQEPNVVLAGEERRRSSVDVDAIYVAEMVSKKAQEKQKPQAVGRNYSGSSRASTVSSVDIDVDDMEHFIVQEPDKPSIVARNCSTDTSNSNSNNSQANIEFLKRRESKLQSAERQKGSTKSGLKRFSSLSTASNITVTTSGSSDGTHPSSPFDGSSEIIDSARHIIEGESPAARRRRSSENRRDRDEFEQKRQALPTSQIVMVAANNSLQLPTLKQGASSWEEMEKTGLTSSTTTTRMSSQKQPQQVQSYHSSSDSNIPVEHQSASSPVTTHPSNPPMETVQRPFLQEQLVVATLVEEDTTTNRSETDRNASCSSLAFDDSNPLPESARPPQEAPPPPPVSNNNLLGLQGDTADIDPSKIIVQAKPAEALDSVWDVLRDRNGRVLVCLLVVLIAAGVIGISIGLGGFLDSKGESGEVQQTSFGLGASQGTQQTPTTIEPIRDEPTAAPVVQIADTLAPTTHAPTTELQGAFASLLPSYTVDALHDPNSAQSKALKWLLVDHEPAVFASYSEDRLRQRFALATLYYATKGIGWRWKRFWLSTDPEIHECQWWSYYDHPESSGRDSPCNENMEYESLALSENYLKGTLPPEVALLTALKDIHLVADAFFGATSDEEKKENYISGQIPIPWMTSLSNLTTIDLGRNALTGSIPTEIGLMPELQIVQLRENLIGGTIPPSLFGLPNVKELWLFDNRLTGPIPTEVQFVTDSLRIFAAYSNRLTGTIPTELVSLTQLRQLKLESNQLVGKIPIDITYMTNLRSLHLFDNRLSGTIHTEFGRLSELKHFWIGKNRLTGTMPSELGSMVGLNNIGLGNNKLTGTIPVDLGNWSSILRTVLEFNDLTGSVPQELCSKASSNPVFFRVFVDCEEVQCGCLCCLCNCGLRSGGENRSLSEP</sequence>
<feature type="region of interest" description="Disordered" evidence="3">
    <location>
        <begin position="504"/>
        <end position="555"/>
    </location>
</feature>
<feature type="region of interest" description="Disordered" evidence="3">
    <location>
        <begin position="311"/>
        <end position="400"/>
    </location>
</feature>
<feature type="region of interest" description="Disordered" evidence="3">
    <location>
        <begin position="423"/>
        <end position="486"/>
    </location>
</feature>
<feature type="compositionally biased region" description="Polar residues" evidence="3">
    <location>
        <begin position="197"/>
        <end position="210"/>
    </location>
</feature>
<feature type="compositionally biased region" description="Polar residues" evidence="3">
    <location>
        <begin position="333"/>
        <end position="359"/>
    </location>
</feature>
<feature type="region of interest" description="Disordered" evidence="3">
    <location>
        <begin position="285"/>
        <end position="304"/>
    </location>
</feature>
<feature type="transmembrane region" description="Helical" evidence="4">
    <location>
        <begin position="590"/>
        <end position="614"/>
    </location>
</feature>
<dbReference type="OrthoDB" id="39747at2759"/>
<feature type="region of interest" description="Disordered" evidence="3">
    <location>
        <begin position="1"/>
        <end position="23"/>
    </location>
</feature>
<feature type="compositionally biased region" description="Basic and acidic residues" evidence="3">
    <location>
        <begin position="384"/>
        <end position="398"/>
    </location>
</feature>
<feature type="region of interest" description="Disordered" evidence="3">
    <location>
        <begin position="171"/>
        <end position="219"/>
    </location>
</feature>
<evidence type="ECO:0000256" key="3">
    <source>
        <dbReference type="SAM" id="MobiDB-lite"/>
    </source>
</evidence>
<feature type="compositionally biased region" description="Basic residues" evidence="3">
    <location>
        <begin position="173"/>
        <end position="183"/>
    </location>
</feature>
<feature type="region of interest" description="Disordered" evidence="3">
    <location>
        <begin position="77"/>
        <end position="119"/>
    </location>
</feature>
<keyword evidence="6" id="KW-1185">Reference proteome</keyword>
<dbReference type="Pfam" id="PF00560">
    <property type="entry name" value="LRR_1"/>
    <property type="match status" value="2"/>
</dbReference>
<evidence type="ECO:0000256" key="2">
    <source>
        <dbReference type="ARBA" id="ARBA00022737"/>
    </source>
</evidence>
<feature type="region of interest" description="Disordered" evidence="3">
    <location>
        <begin position="237"/>
        <end position="260"/>
    </location>
</feature>
<dbReference type="InterPro" id="IPR001611">
    <property type="entry name" value="Leu-rich_rpt"/>
</dbReference>
<comment type="caution">
    <text evidence="5">The sequence shown here is derived from an EMBL/GenBank/DDBJ whole genome shotgun (WGS) entry which is preliminary data.</text>
</comment>
<dbReference type="PANTHER" id="PTHR48064:SF6">
    <property type="entry name" value="RECEPTOR-LIKE PROTEIN KINASE 2"/>
    <property type="match status" value="1"/>
</dbReference>
<evidence type="ECO:0000256" key="4">
    <source>
        <dbReference type="SAM" id="Phobius"/>
    </source>
</evidence>
<dbReference type="PANTHER" id="PTHR48064">
    <property type="entry name" value="OS01G0750400 PROTEIN"/>
    <property type="match status" value="1"/>
</dbReference>
<dbReference type="InterPro" id="IPR032675">
    <property type="entry name" value="LRR_dom_sf"/>
</dbReference>
<dbReference type="SUPFAM" id="SSF52058">
    <property type="entry name" value="L domain-like"/>
    <property type="match status" value="1"/>
</dbReference>
<keyword evidence="1" id="KW-0433">Leucine-rich repeat</keyword>
<keyword evidence="2" id="KW-0677">Repeat</keyword>
<keyword evidence="4" id="KW-0472">Membrane</keyword>
<keyword evidence="4" id="KW-0812">Transmembrane</keyword>